<proteinExistence type="predicted"/>
<feature type="coiled-coil region" evidence="1">
    <location>
        <begin position="93"/>
        <end position="120"/>
    </location>
</feature>
<organism evidence="3 4">
    <name type="scientific">Clostridium beijerinckii</name>
    <name type="common">Clostridium MP</name>
    <dbReference type="NCBI Taxonomy" id="1520"/>
    <lineage>
        <taxon>Bacteria</taxon>
        <taxon>Bacillati</taxon>
        <taxon>Bacillota</taxon>
        <taxon>Clostridia</taxon>
        <taxon>Eubacteriales</taxon>
        <taxon>Clostridiaceae</taxon>
        <taxon>Clostridium</taxon>
    </lineage>
</organism>
<dbReference type="Proteomes" id="UP000031866">
    <property type="component" value="Chromosome"/>
</dbReference>
<keyword evidence="1" id="KW-0175">Coiled coil</keyword>
<keyword evidence="2" id="KW-0812">Transmembrane</keyword>
<keyword evidence="2" id="KW-1133">Transmembrane helix</keyword>
<evidence type="ECO:0000313" key="4">
    <source>
        <dbReference type="Proteomes" id="UP000031866"/>
    </source>
</evidence>
<sequence length="426" mass="49608">MIYMNKCFIYRVITILIFFIGAEYFISPMKCYGENEKILILYDKSKEYGSEKNLLSALVKSQLSKEKEINISKINIDNPKDVEQYNEIFILNIEEENHSIEALREELKSYDRKINWIKKSSKLLDEKGFKLKAETYFYLDNVTPFNDLNNLIGEVDYLKDKGIKFFIEAAPVFVNENLKAMGRFSEALRYAQANGGKVILKFPIINSKGVNGTDTGGKIIGDKLKEAFKNYTNYWIYLVGINADEEFLYREDLKNILESTDTLFLNHNEDINIDIDNYEIKAYTNFIQKVDLNDYINNEKISGKNAIKIESNCNLEEFKNNVDKVLSKEINLIPSNKMSTYIKFESEIKNDNGRVFLNNQEVTQDRFINAEEYENAVNKTINKENPIKEDLTLTNRRLEIFSGAALIIFIGILIISRNIERKRFFK</sequence>
<feature type="transmembrane region" description="Helical" evidence="2">
    <location>
        <begin position="400"/>
        <end position="419"/>
    </location>
</feature>
<evidence type="ECO:0000256" key="2">
    <source>
        <dbReference type="SAM" id="Phobius"/>
    </source>
</evidence>
<evidence type="ECO:0008006" key="5">
    <source>
        <dbReference type="Google" id="ProtNLM"/>
    </source>
</evidence>
<dbReference type="EMBL" id="CP010086">
    <property type="protein sequence ID" value="AJH01286.1"/>
    <property type="molecule type" value="Genomic_DNA"/>
</dbReference>
<dbReference type="STRING" id="1520.LF65_04756"/>
<dbReference type="OrthoDB" id="1779709at2"/>
<dbReference type="RefSeq" id="WP_041899409.1">
    <property type="nucleotide sequence ID" value="NZ_CP010086.2"/>
</dbReference>
<accession>A0A0B5QK29</accession>
<reference evidence="4" key="1">
    <citation type="submission" date="2014-12" db="EMBL/GenBank/DDBJ databases">
        <title>Genome sequence of Clostridium beijerinckii strain 59B.</title>
        <authorList>
            <person name="Little G.T."/>
            <person name="Minton N.P."/>
        </authorList>
    </citation>
    <scope>NUCLEOTIDE SEQUENCE [LARGE SCALE GENOMIC DNA]</scope>
    <source>
        <strain evidence="4">59B</strain>
    </source>
</reference>
<dbReference type="AlphaFoldDB" id="A0A0B5QK29"/>
<name>A0A0B5QK29_CLOBE</name>
<evidence type="ECO:0000313" key="3">
    <source>
        <dbReference type="EMBL" id="AJH01286.1"/>
    </source>
</evidence>
<keyword evidence="2" id="KW-0472">Membrane</keyword>
<feature type="transmembrane region" description="Helical" evidence="2">
    <location>
        <begin position="7"/>
        <end position="26"/>
    </location>
</feature>
<gene>
    <name evidence="3" type="ORF">LF65_04756</name>
</gene>
<evidence type="ECO:0000256" key="1">
    <source>
        <dbReference type="SAM" id="Coils"/>
    </source>
</evidence>
<dbReference type="KEGG" id="cbei:LF65_04756"/>
<protein>
    <recommendedName>
        <fullName evidence="5">DUF2334 domain-containing protein</fullName>
    </recommendedName>
</protein>